<evidence type="ECO:0000256" key="5">
    <source>
        <dbReference type="ARBA" id="ARBA00023186"/>
    </source>
</evidence>
<accession>A0A9N9RRA2</accession>
<dbReference type="Proteomes" id="UP001153620">
    <property type="component" value="Chromosome 2"/>
</dbReference>
<proteinExistence type="predicted"/>
<feature type="domain" description="RRM" evidence="10">
    <location>
        <begin position="187"/>
        <end position="260"/>
    </location>
</feature>
<dbReference type="InterPro" id="IPR036869">
    <property type="entry name" value="J_dom_sf"/>
</dbReference>
<dbReference type="InterPro" id="IPR001623">
    <property type="entry name" value="DnaJ_domain"/>
</dbReference>
<evidence type="ECO:0000313" key="11">
    <source>
        <dbReference type="EMBL" id="CAG9802158.1"/>
    </source>
</evidence>
<keyword evidence="12" id="KW-1185">Reference proteome</keyword>
<dbReference type="PANTHER" id="PTHR44313">
    <property type="entry name" value="DNAJ HOMOLOG SUBFAMILY C MEMBER 17"/>
    <property type="match status" value="1"/>
</dbReference>
<keyword evidence="4 7" id="KW-0694">RNA-binding</keyword>
<dbReference type="PRINTS" id="PR00625">
    <property type="entry name" value="JDOMAIN"/>
</dbReference>
<keyword evidence="5" id="KW-0143">Chaperone</keyword>
<dbReference type="Gene3D" id="3.30.70.330">
    <property type="match status" value="1"/>
</dbReference>
<dbReference type="GO" id="GO:0005681">
    <property type="term" value="C:spliceosomal complex"/>
    <property type="evidence" value="ECO:0007669"/>
    <property type="project" value="TreeGrafter"/>
</dbReference>
<name>A0A9N9RRA2_9DIPT</name>
<feature type="region of interest" description="Disordered" evidence="8">
    <location>
        <begin position="86"/>
        <end position="115"/>
    </location>
</feature>
<evidence type="ECO:0000259" key="10">
    <source>
        <dbReference type="PROSITE" id="PS50102"/>
    </source>
</evidence>
<dbReference type="PANTHER" id="PTHR44313:SF1">
    <property type="entry name" value="DNAJ HOMOLOG SUBFAMILY C MEMBER 17"/>
    <property type="match status" value="1"/>
</dbReference>
<dbReference type="GO" id="GO:0003723">
    <property type="term" value="F:RNA binding"/>
    <property type="evidence" value="ECO:0007669"/>
    <property type="project" value="UniProtKB-UniRule"/>
</dbReference>
<protein>
    <recommendedName>
        <fullName evidence="13">J domain-containing protein</fullName>
    </recommendedName>
</protein>
<dbReference type="Pfam" id="PF00076">
    <property type="entry name" value="RRM_1"/>
    <property type="match status" value="1"/>
</dbReference>
<reference evidence="11" key="1">
    <citation type="submission" date="2022-01" db="EMBL/GenBank/DDBJ databases">
        <authorList>
            <person name="King R."/>
        </authorList>
    </citation>
    <scope>NUCLEOTIDE SEQUENCE</scope>
</reference>
<comment type="subcellular location">
    <subcellularLocation>
        <location evidence="2">Cytoplasm</location>
    </subcellularLocation>
    <subcellularLocation>
        <location evidence="1">Nucleus</location>
    </subcellularLocation>
</comment>
<dbReference type="AlphaFoldDB" id="A0A9N9RRA2"/>
<dbReference type="InterPro" id="IPR034254">
    <property type="entry name" value="DNAJC17_RRM"/>
</dbReference>
<evidence type="ECO:0000256" key="3">
    <source>
        <dbReference type="ARBA" id="ARBA00022490"/>
    </source>
</evidence>
<dbReference type="InterPro" id="IPR012677">
    <property type="entry name" value="Nucleotide-bd_a/b_plait_sf"/>
</dbReference>
<dbReference type="PROSITE" id="PS50076">
    <property type="entry name" value="DNAJ_2"/>
    <property type="match status" value="1"/>
</dbReference>
<dbReference type="OrthoDB" id="259708at2759"/>
<organism evidence="11 12">
    <name type="scientific">Chironomus riparius</name>
    <dbReference type="NCBI Taxonomy" id="315576"/>
    <lineage>
        <taxon>Eukaryota</taxon>
        <taxon>Metazoa</taxon>
        <taxon>Ecdysozoa</taxon>
        <taxon>Arthropoda</taxon>
        <taxon>Hexapoda</taxon>
        <taxon>Insecta</taxon>
        <taxon>Pterygota</taxon>
        <taxon>Neoptera</taxon>
        <taxon>Endopterygota</taxon>
        <taxon>Diptera</taxon>
        <taxon>Nematocera</taxon>
        <taxon>Chironomoidea</taxon>
        <taxon>Chironomidae</taxon>
        <taxon>Chironominae</taxon>
        <taxon>Chironomus</taxon>
    </lineage>
</organism>
<feature type="domain" description="J" evidence="9">
    <location>
        <begin position="11"/>
        <end position="75"/>
    </location>
</feature>
<dbReference type="InterPro" id="IPR052094">
    <property type="entry name" value="Pre-mRNA-splicing_ERAD"/>
</dbReference>
<reference evidence="11" key="2">
    <citation type="submission" date="2022-10" db="EMBL/GenBank/DDBJ databases">
        <authorList>
            <consortium name="ENA_rothamsted_submissions"/>
            <consortium name="culmorum"/>
            <person name="King R."/>
        </authorList>
    </citation>
    <scope>NUCLEOTIDE SEQUENCE</scope>
</reference>
<dbReference type="GO" id="GO:0000390">
    <property type="term" value="P:spliceosomal complex disassembly"/>
    <property type="evidence" value="ECO:0007669"/>
    <property type="project" value="TreeGrafter"/>
</dbReference>
<dbReference type="InterPro" id="IPR000504">
    <property type="entry name" value="RRM_dom"/>
</dbReference>
<evidence type="ECO:0000256" key="4">
    <source>
        <dbReference type="ARBA" id="ARBA00022884"/>
    </source>
</evidence>
<evidence type="ECO:0000256" key="1">
    <source>
        <dbReference type="ARBA" id="ARBA00004123"/>
    </source>
</evidence>
<evidence type="ECO:0008006" key="13">
    <source>
        <dbReference type="Google" id="ProtNLM"/>
    </source>
</evidence>
<dbReference type="PROSITE" id="PS50102">
    <property type="entry name" value="RRM"/>
    <property type="match status" value="1"/>
</dbReference>
<dbReference type="EMBL" id="OU895878">
    <property type="protein sequence ID" value="CAG9802158.1"/>
    <property type="molecule type" value="Genomic_DNA"/>
</dbReference>
<dbReference type="CDD" id="cd06257">
    <property type="entry name" value="DnaJ"/>
    <property type="match status" value="1"/>
</dbReference>
<keyword evidence="6" id="KW-0539">Nucleus</keyword>
<evidence type="ECO:0000259" key="9">
    <source>
        <dbReference type="PROSITE" id="PS50076"/>
    </source>
</evidence>
<dbReference type="CDD" id="cd12429">
    <property type="entry name" value="RRM_DNAJC17"/>
    <property type="match status" value="1"/>
</dbReference>
<evidence type="ECO:0000256" key="7">
    <source>
        <dbReference type="PROSITE-ProRule" id="PRU00176"/>
    </source>
</evidence>
<keyword evidence="3" id="KW-0963">Cytoplasm</keyword>
<dbReference type="InterPro" id="IPR035979">
    <property type="entry name" value="RBD_domain_sf"/>
</dbReference>
<dbReference type="SUPFAM" id="SSF46565">
    <property type="entry name" value="Chaperone J-domain"/>
    <property type="match status" value="1"/>
</dbReference>
<dbReference type="GO" id="GO:0005737">
    <property type="term" value="C:cytoplasm"/>
    <property type="evidence" value="ECO:0007669"/>
    <property type="project" value="UniProtKB-SubCell"/>
</dbReference>
<gene>
    <name evidence="11" type="ORF">CHIRRI_LOCUS5073</name>
</gene>
<evidence type="ECO:0000256" key="8">
    <source>
        <dbReference type="SAM" id="MobiDB-lite"/>
    </source>
</evidence>
<dbReference type="Gene3D" id="1.10.287.110">
    <property type="entry name" value="DnaJ domain"/>
    <property type="match status" value="1"/>
</dbReference>
<evidence type="ECO:0000313" key="12">
    <source>
        <dbReference type="Proteomes" id="UP001153620"/>
    </source>
</evidence>
<dbReference type="SMART" id="SM00271">
    <property type="entry name" value="DnaJ"/>
    <property type="match status" value="1"/>
</dbReference>
<sequence>MADVKKYKEIDLYDLIGAANDATESEIRKSYRKKALTCHPDKNPDPKAAELFHKLQDALQILTDKSARNAYDKLQKAKKEAEIRNRQLDSKRQKLKSDLEAREKEAANRKESKYDSKTAEEVFQMELERVLKENKKILEEENELMRQNFASAHISYAATSSGWDSSKHRIKIKWKAEKNDETNGGYSYENLTKYLDKYGDIVALVISSKKKGSGVVEFKSQDAAEMAVQYEKGIISNPLKMEWIGDAPKSKKAGVTVTESDYESLVLRQMRQAEERRKLIEQMMKEDADD</sequence>
<evidence type="ECO:0000256" key="2">
    <source>
        <dbReference type="ARBA" id="ARBA00004496"/>
    </source>
</evidence>
<dbReference type="SUPFAM" id="SSF54928">
    <property type="entry name" value="RNA-binding domain, RBD"/>
    <property type="match status" value="1"/>
</dbReference>
<evidence type="ECO:0000256" key="6">
    <source>
        <dbReference type="ARBA" id="ARBA00023242"/>
    </source>
</evidence>
<dbReference type="Pfam" id="PF00226">
    <property type="entry name" value="DnaJ"/>
    <property type="match status" value="1"/>
</dbReference>